<evidence type="ECO:0000256" key="2">
    <source>
        <dbReference type="RuleBase" id="RU362097"/>
    </source>
</evidence>
<gene>
    <name evidence="3" type="ORF">NT2_06_02390</name>
</gene>
<dbReference type="PANTHER" id="PTHR30203">
    <property type="entry name" value="OUTER MEMBRANE CATION EFFLUX PROTEIN"/>
    <property type="match status" value="1"/>
</dbReference>
<evidence type="ECO:0000313" key="4">
    <source>
        <dbReference type="Proteomes" id="UP000016568"/>
    </source>
</evidence>
<dbReference type="KEGG" id="ntd:EGO55_18195"/>
<dbReference type="PANTHER" id="PTHR30203:SF21">
    <property type="entry name" value="OUTER MEMBRANE COMPONENT OF MULTIDRUG EFFLUX PUMP-RELATED"/>
    <property type="match status" value="1"/>
</dbReference>
<keyword evidence="2" id="KW-0732">Signal</keyword>
<dbReference type="OrthoDB" id="9770517at2"/>
<feature type="signal peptide" evidence="2">
    <location>
        <begin position="1"/>
        <end position="18"/>
    </location>
</feature>
<sequence length="472" mass="49347">MRKIAFLSACALTLAGCAAGPDYRAPAALPTTDTGPFISTAPGTSNAEPQGDWWRLYNDPALDRLVTRALVANTDLRVAAANLARAQAILREAGAGRLPSTDLSGGASYGDGSGGGFSQGSGNTQWSYTGGMAISWEIDLFGRIGRTIEAARADRDAVAAAHERVAVVVAAQTTRAYADACALAEASAVARESIDIARRGLDIVTAQERVGTASRFDLERASTAYANARAALPPLEGARQIALFELAALLGLPPAQVPEEARQCTRIPVPVSAIPVGDGRGLLARRPDVREAERRLAADTARIGVATADLYPRIALGGSGNFFRNDQVKGSDSFSFSLGPLLSWSFPNIATARARIAQAEAGTQASLATFDGTVLNALKEVEQALASVASEDRRRAALADAVRSADAAYDLANRRYRAGAMSFLDLLDAQRSLVEARAALTASERALGSARIDLFRALGGGWQTLPPARAGA</sequence>
<dbReference type="RefSeq" id="WP_021690704.1">
    <property type="nucleotide sequence ID" value="NZ_BASZ01000006.1"/>
</dbReference>
<accession>U2ZWQ7</accession>
<protein>
    <submittedName>
        <fullName evidence="3">Putative outer membrane efflux protein</fullName>
    </submittedName>
</protein>
<keyword evidence="2" id="KW-0564">Palmitate</keyword>
<keyword evidence="2" id="KW-0449">Lipoprotein</keyword>
<dbReference type="Gene3D" id="1.20.1600.10">
    <property type="entry name" value="Outer membrane efflux proteins (OEP)"/>
    <property type="match status" value="1"/>
</dbReference>
<dbReference type="InterPro" id="IPR010131">
    <property type="entry name" value="MdtP/NodT-like"/>
</dbReference>
<keyword evidence="4" id="KW-1185">Reference proteome</keyword>
<evidence type="ECO:0000313" key="3">
    <source>
        <dbReference type="EMBL" id="GAD49799.1"/>
    </source>
</evidence>
<keyword evidence="2" id="KW-0812">Transmembrane</keyword>
<dbReference type="Gene3D" id="2.20.200.10">
    <property type="entry name" value="Outer membrane efflux proteins (OEP)"/>
    <property type="match status" value="1"/>
</dbReference>
<name>U2ZWQ7_9SPHN</name>
<dbReference type="GO" id="GO:0005886">
    <property type="term" value="C:plasma membrane"/>
    <property type="evidence" value="ECO:0007669"/>
    <property type="project" value="UniProtKB-SubCell"/>
</dbReference>
<keyword evidence="2" id="KW-0472">Membrane</keyword>
<proteinExistence type="inferred from homology"/>
<dbReference type="InterPro" id="IPR003423">
    <property type="entry name" value="OMP_efflux"/>
</dbReference>
<dbReference type="SUPFAM" id="SSF56954">
    <property type="entry name" value="Outer membrane efflux proteins (OEP)"/>
    <property type="match status" value="1"/>
</dbReference>
<dbReference type="AlphaFoldDB" id="U2ZWQ7"/>
<dbReference type="GO" id="GO:0015562">
    <property type="term" value="F:efflux transmembrane transporter activity"/>
    <property type="evidence" value="ECO:0007669"/>
    <property type="project" value="InterPro"/>
</dbReference>
<feature type="chain" id="PRO_5018345552" evidence="2">
    <location>
        <begin position="19"/>
        <end position="472"/>
    </location>
</feature>
<comment type="subcellular location">
    <subcellularLocation>
        <location evidence="2">Cell membrane</location>
        <topology evidence="2">Lipid-anchor</topology>
    </subcellularLocation>
</comment>
<dbReference type="eggNOG" id="COG1538">
    <property type="taxonomic scope" value="Bacteria"/>
</dbReference>
<evidence type="ECO:0000256" key="1">
    <source>
        <dbReference type="ARBA" id="ARBA00007613"/>
    </source>
</evidence>
<dbReference type="PROSITE" id="PS51257">
    <property type="entry name" value="PROKAR_LIPOPROTEIN"/>
    <property type="match status" value="1"/>
</dbReference>
<keyword evidence="2" id="KW-1134">Transmembrane beta strand</keyword>
<dbReference type="Pfam" id="PF02321">
    <property type="entry name" value="OEP"/>
    <property type="match status" value="2"/>
</dbReference>
<comment type="similarity">
    <text evidence="1 2">Belongs to the outer membrane factor (OMF) (TC 1.B.17) family.</text>
</comment>
<dbReference type="NCBIfam" id="TIGR01845">
    <property type="entry name" value="outer_NodT"/>
    <property type="match status" value="1"/>
</dbReference>
<organism evidence="3 4">
    <name type="scientific">Caenibius tardaugens NBRC 16725</name>
    <dbReference type="NCBI Taxonomy" id="1219035"/>
    <lineage>
        <taxon>Bacteria</taxon>
        <taxon>Pseudomonadati</taxon>
        <taxon>Pseudomonadota</taxon>
        <taxon>Alphaproteobacteria</taxon>
        <taxon>Sphingomonadales</taxon>
        <taxon>Erythrobacteraceae</taxon>
        <taxon>Caenibius</taxon>
    </lineage>
</organism>
<dbReference type="EMBL" id="BASZ01000006">
    <property type="protein sequence ID" value="GAD49799.1"/>
    <property type="molecule type" value="Genomic_DNA"/>
</dbReference>
<comment type="caution">
    <text evidence="3">The sequence shown here is derived from an EMBL/GenBank/DDBJ whole genome shotgun (WGS) entry which is preliminary data.</text>
</comment>
<reference evidence="3 4" key="1">
    <citation type="submission" date="2013-09" db="EMBL/GenBank/DDBJ databases">
        <title>Whole genome shotgun sequence of Novosphingobium tardaugens NBRC 16725.</title>
        <authorList>
            <person name="Isaki S."/>
            <person name="Hosoyama A."/>
            <person name="Tsuchikane K."/>
            <person name="Katsumata H."/>
            <person name="Ando Y."/>
            <person name="Yamazaki S."/>
            <person name="Fujita N."/>
        </authorList>
    </citation>
    <scope>NUCLEOTIDE SEQUENCE [LARGE SCALE GENOMIC DNA]</scope>
    <source>
        <strain evidence="3 4">NBRC 16725</strain>
    </source>
</reference>
<dbReference type="Proteomes" id="UP000016568">
    <property type="component" value="Unassembled WGS sequence"/>
</dbReference>